<organism evidence="1 2">
    <name type="scientific">Trachymyrmex septentrionalis</name>
    <dbReference type="NCBI Taxonomy" id="34720"/>
    <lineage>
        <taxon>Eukaryota</taxon>
        <taxon>Metazoa</taxon>
        <taxon>Ecdysozoa</taxon>
        <taxon>Arthropoda</taxon>
        <taxon>Hexapoda</taxon>
        <taxon>Insecta</taxon>
        <taxon>Pterygota</taxon>
        <taxon>Neoptera</taxon>
        <taxon>Endopterygota</taxon>
        <taxon>Hymenoptera</taxon>
        <taxon>Apocrita</taxon>
        <taxon>Aculeata</taxon>
        <taxon>Formicoidea</taxon>
        <taxon>Formicidae</taxon>
        <taxon>Myrmicinae</taxon>
        <taxon>Trachymyrmex</taxon>
    </lineage>
</organism>
<dbReference type="Proteomes" id="UP000078541">
    <property type="component" value="Unassembled WGS sequence"/>
</dbReference>
<name>A0A195FQ07_9HYME</name>
<sequence length="32" mass="3635">MDKVTAEVKEGRSERPLWFHDAGFFSLAMHAA</sequence>
<dbReference type="EMBL" id="KQ981340">
    <property type="protein sequence ID" value="KYN42511.1"/>
    <property type="molecule type" value="Genomic_DNA"/>
</dbReference>
<gene>
    <name evidence="1" type="ORF">ALC56_03057</name>
</gene>
<dbReference type="AlphaFoldDB" id="A0A195FQ07"/>
<protein>
    <submittedName>
        <fullName evidence="1">Uncharacterized protein</fullName>
    </submittedName>
</protein>
<evidence type="ECO:0000313" key="2">
    <source>
        <dbReference type="Proteomes" id="UP000078541"/>
    </source>
</evidence>
<accession>A0A195FQ07</accession>
<evidence type="ECO:0000313" key="1">
    <source>
        <dbReference type="EMBL" id="KYN42511.1"/>
    </source>
</evidence>
<proteinExistence type="predicted"/>
<keyword evidence="2" id="KW-1185">Reference proteome</keyword>
<reference evidence="1 2" key="1">
    <citation type="submission" date="2016-03" db="EMBL/GenBank/DDBJ databases">
        <title>Trachymyrmex septentrionalis WGS genome.</title>
        <authorList>
            <person name="Nygaard S."/>
            <person name="Hu H."/>
            <person name="Boomsma J."/>
            <person name="Zhang G."/>
        </authorList>
    </citation>
    <scope>NUCLEOTIDE SEQUENCE [LARGE SCALE GENOMIC DNA]</scope>
    <source>
        <strain evidence="1">Tsep2-gDNA-1</strain>
        <tissue evidence="1">Whole body</tissue>
    </source>
</reference>